<keyword evidence="1" id="KW-1133">Transmembrane helix</keyword>
<name>A0ABV7A6M2_9BACI</name>
<dbReference type="InterPro" id="IPR018604">
    <property type="entry name" value="YycI-like"/>
</dbReference>
<proteinExistence type="predicted"/>
<dbReference type="Gene3D" id="3.30.310.160">
    <property type="entry name" value="YycH protein, domain 2"/>
    <property type="match status" value="1"/>
</dbReference>
<dbReference type="Pfam" id="PF09648">
    <property type="entry name" value="YycI"/>
    <property type="match status" value="1"/>
</dbReference>
<feature type="domain" description="Regulatory protein YycH-like" evidence="2">
    <location>
        <begin position="34"/>
        <end position="256"/>
    </location>
</feature>
<evidence type="ECO:0000256" key="1">
    <source>
        <dbReference type="SAM" id="Phobius"/>
    </source>
</evidence>
<sequence>MQWSNIKTVFIFCFLVLDVFLLLQFIEKQQQADISVLEEQDSSIESQLEAENITIGDIEVETTEEPYISVNPKEFTEEEISLLKAKEGLQTELISDTLIAGRFEEPIPIPKDADEEDIAEMVRPHVLYPEEYIFWEWDEELNALIFFQKKNERPVFYNQSALLIVYLNEKNEMTFYTQTMLGEAETQENSRTMIQPMRVVEILYNRGALYPEDEVSDMSIGYLTRVPLEDGVQVFAPTYNITVTSDTGKRRYLVNALEGIQSTVNEEFYEEFIRSALANISTLNEENEMKEPLFNLLSEKLEEENRSETE</sequence>
<evidence type="ECO:0000313" key="3">
    <source>
        <dbReference type="EMBL" id="MFC2948736.1"/>
    </source>
</evidence>
<dbReference type="RefSeq" id="WP_390306064.1">
    <property type="nucleotide sequence ID" value="NZ_JBHRRZ010000016.1"/>
</dbReference>
<keyword evidence="1" id="KW-0472">Membrane</keyword>
<dbReference type="InterPro" id="IPR042274">
    <property type="entry name" value="YycH/YycI_2"/>
</dbReference>
<evidence type="ECO:0000313" key="4">
    <source>
        <dbReference type="Proteomes" id="UP001595387"/>
    </source>
</evidence>
<keyword evidence="1" id="KW-0812">Transmembrane</keyword>
<comment type="caution">
    <text evidence="3">The sequence shown here is derived from an EMBL/GenBank/DDBJ whole genome shotgun (WGS) entry which is preliminary data.</text>
</comment>
<organism evidence="3 4">
    <name type="scientific">Virgibacillus sediminis</name>
    <dbReference type="NCBI Taxonomy" id="202260"/>
    <lineage>
        <taxon>Bacteria</taxon>
        <taxon>Bacillati</taxon>
        <taxon>Bacillota</taxon>
        <taxon>Bacilli</taxon>
        <taxon>Bacillales</taxon>
        <taxon>Bacillaceae</taxon>
        <taxon>Virgibacillus</taxon>
    </lineage>
</organism>
<dbReference type="Proteomes" id="UP001595387">
    <property type="component" value="Unassembled WGS sequence"/>
</dbReference>
<evidence type="ECO:0000259" key="2">
    <source>
        <dbReference type="Pfam" id="PF09648"/>
    </source>
</evidence>
<protein>
    <submittedName>
        <fullName evidence="3">Two-component system regulatory protein YycI</fullName>
    </submittedName>
</protein>
<gene>
    <name evidence="3" type="ORF">ACFODW_10345</name>
</gene>
<feature type="transmembrane region" description="Helical" evidence="1">
    <location>
        <begin position="6"/>
        <end position="26"/>
    </location>
</feature>
<dbReference type="EMBL" id="JBHRRZ010000016">
    <property type="protein sequence ID" value="MFC2948736.1"/>
    <property type="molecule type" value="Genomic_DNA"/>
</dbReference>
<keyword evidence="4" id="KW-1185">Reference proteome</keyword>
<accession>A0ABV7A6M2</accession>
<reference evidence="4" key="1">
    <citation type="journal article" date="2019" name="Int. J. Syst. Evol. Microbiol.">
        <title>The Global Catalogue of Microorganisms (GCM) 10K type strain sequencing project: providing services to taxonomists for standard genome sequencing and annotation.</title>
        <authorList>
            <consortium name="The Broad Institute Genomics Platform"/>
            <consortium name="The Broad Institute Genome Sequencing Center for Infectious Disease"/>
            <person name="Wu L."/>
            <person name="Ma J."/>
        </authorList>
    </citation>
    <scope>NUCLEOTIDE SEQUENCE [LARGE SCALE GENOMIC DNA]</scope>
    <source>
        <strain evidence="4">KCTC 13193</strain>
    </source>
</reference>